<dbReference type="GO" id="GO:0000253">
    <property type="term" value="F:3-beta-hydroxysteroid 3-dehydrogenase (NADP+) activity"/>
    <property type="evidence" value="ECO:0007669"/>
    <property type="project" value="UniProtKB-EC"/>
</dbReference>
<evidence type="ECO:0000256" key="4">
    <source>
        <dbReference type="ARBA" id="ARBA00023002"/>
    </source>
</evidence>
<dbReference type="PANTHER" id="PTHR43647">
    <property type="entry name" value="DEHYDROGENASE"/>
    <property type="match status" value="1"/>
</dbReference>
<keyword evidence="9" id="KW-0812">Transmembrane</keyword>
<evidence type="ECO:0000256" key="6">
    <source>
        <dbReference type="ARBA" id="ARBA00023589"/>
    </source>
</evidence>
<comment type="pathway">
    <text evidence="6">Steroid biosynthesis; zymosterol biosynthesis; zymosterol from lanosterol: step 5/6.</text>
</comment>
<dbReference type="GO" id="GO:0006694">
    <property type="term" value="P:steroid biosynthetic process"/>
    <property type="evidence" value="ECO:0007669"/>
    <property type="project" value="UniProtKB-KW"/>
</dbReference>
<dbReference type="OrthoDB" id="9989144at2759"/>
<keyword evidence="9" id="KW-0472">Membrane</keyword>
<evidence type="ECO:0000256" key="7">
    <source>
        <dbReference type="ARBA" id="ARBA00023593"/>
    </source>
</evidence>
<feature type="transmembrane region" description="Helical" evidence="9">
    <location>
        <begin position="93"/>
        <end position="116"/>
    </location>
</feature>
<keyword evidence="9" id="KW-1133">Transmembrane helix</keyword>
<dbReference type="GO" id="GO:0005811">
    <property type="term" value="C:lipid droplet"/>
    <property type="evidence" value="ECO:0007669"/>
    <property type="project" value="TreeGrafter"/>
</dbReference>
<organism evidence="10">
    <name type="scientific">Lichtheimia ramosa</name>
    <dbReference type="NCBI Taxonomy" id="688394"/>
    <lineage>
        <taxon>Eukaryota</taxon>
        <taxon>Fungi</taxon>
        <taxon>Fungi incertae sedis</taxon>
        <taxon>Mucoromycota</taxon>
        <taxon>Mucoromycotina</taxon>
        <taxon>Mucoromycetes</taxon>
        <taxon>Mucorales</taxon>
        <taxon>Lichtheimiaceae</taxon>
        <taxon>Lichtheimia</taxon>
    </lineage>
</organism>
<dbReference type="Pfam" id="PF00106">
    <property type="entry name" value="adh_short"/>
    <property type="match status" value="1"/>
</dbReference>
<dbReference type="EMBL" id="LK023385">
    <property type="protein sequence ID" value="CDS14042.1"/>
    <property type="molecule type" value="Genomic_DNA"/>
</dbReference>
<evidence type="ECO:0000256" key="2">
    <source>
        <dbReference type="ARBA" id="ARBA00022857"/>
    </source>
</evidence>
<accession>A0A077X4R0</accession>
<dbReference type="Gene3D" id="3.40.50.720">
    <property type="entry name" value="NAD(P)-binding Rossmann-like Domain"/>
    <property type="match status" value="1"/>
</dbReference>
<proteinExistence type="inferred from homology"/>
<sequence>MSLSIEKQQTVAIVTGANTGVGYGIVQRLLEEDCSIKIVMACRNFSRAKRAQSSLLNQFPFADIDIELVDLNSVRSVLEFCAHIKAKFHRVHLLFFNAASLSTFGINWSDILWLFLKDPVGLMERSDATIQVRGEINQDGMGSMFAANVFGHYIIARELEKELDASGDGRIMWTSSLTAEKRLFNIDDWQGVKSFLPYESSKWACDLVALGSNEKYKEQGSKIVSYSTAPGVVASTIGNLPSWIRRVRIWIHYIFRFCGVTSQNITGYRGAIATVFVALQPQLLDYFVRYTSATTPWGRSYVTSVPIEGYDKKEASKLLQHCEAAYQAWKQRLDPDHSLGS</sequence>
<gene>
    <name evidence="10" type="ORF">LRAMOSA06213</name>
</gene>
<dbReference type="SUPFAM" id="SSF51735">
    <property type="entry name" value="NAD(P)-binding Rossmann-fold domains"/>
    <property type="match status" value="1"/>
</dbReference>
<keyword evidence="4" id="KW-0560">Oxidoreductase</keyword>
<name>A0A077X4R0_9FUNG</name>
<dbReference type="InterPro" id="IPR002347">
    <property type="entry name" value="SDR_fam"/>
</dbReference>
<dbReference type="PANTHER" id="PTHR43647:SF1">
    <property type="entry name" value="3-KETO-STEROID REDUCTASE ERG27"/>
    <property type="match status" value="1"/>
</dbReference>
<evidence type="ECO:0000256" key="8">
    <source>
        <dbReference type="ARBA" id="ARBA00023621"/>
    </source>
</evidence>
<keyword evidence="5" id="KW-0443">Lipid metabolism</keyword>
<evidence type="ECO:0000256" key="3">
    <source>
        <dbReference type="ARBA" id="ARBA00022955"/>
    </source>
</evidence>
<evidence type="ECO:0000256" key="5">
    <source>
        <dbReference type="ARBA" id="ARBA00023098"/>
    </source>
</evidence>
<dbReference type="PRINTS" id="PR00081">
    <property type="entry name" value="GDHRDH"/>
</dbReference>
<dbReference type="EC" id="1.1.1.270" evidence="8"/>
<dbReference type="InterPro" id="IPR036291">
    <property type="entry name" value="NAD(P)-bd_dom_sf"/>
</dbReference>
<dbReference type="GO" id="GO:0005741">
    <property type="term" value="C:mitochondrial outer membrane"/>
    <property type="evidence" value="ECO:0007669"/>
    <property type="project" value="TreeGrafter"/>
</dbReference>
<protein>
    <recommendedName>
        <fullName evidence="8">3beta-hydroxysteroid 3-dehydrogenase</fullName>
        <ecNumber evidence="8">1.1.1.270</ecNumber>
    </recommendedName>
</protein>
<dbReference type="GO" id="GO:0005789">
    <property type="term" value="C:endoplasmic reticulum membrane"/>
    <property type="evidence" value="ECO:0007669"/>
    <property type="project" value="TreeGrafter"/>
</dbReference>
<dbReference type="AlphaFoldDB" id="A0A077X4R0"/>
<comment type="similarity">
    <text evidence="7">Belongs to the short-chain dehydrogenases/reductases (SDR) family. ERG27 subfamily.</text>
</comment>
<dbReference type="InterPro" id="IPR051593">
    <property type="entry name" value="Ergosterol_Biosynth_ERG27"/>
</dbReference>
<keyword evidence="3" id="KW-0752">Steroid biosynthesis</keyword>
<evidence type="ECO:0000256" key="1">
    <source>
        <dbReference type="ARBA" id="ARBA00022516"/>
    </source>
</evidence>
<keyword evidence="2" id="KW-0521">NADP</keyword>
<evidence type="ECO:0000256" key="9">
    <source>
        <dbReference type="SAM" id="Phobius"/>
    </source>
</evidence>
<evidence type="ECO:0000313" key="10">
    <source>
        <dbReference type="EMBL" id="CDS14042.1"/>
    </source>
</evidence>
<reference evidence="10" key="1">
    <citation type="journal article" date="2014" name="Genome Announc.">
        <title>De novo whole-genome sequence and genome annotation of Lichtheimia ramosa.</title>
        <authorList>
            <person name="Linde J."/>
            <person name="Schwartze V."/>
            <person name="Binder U."/>
            <person name="Lass-Florl C."/>
            <person name="Voigt K."/>
            <person name="Horn F."/>
        </authorList>
    </citation>
    <scope>NUCLEOTIDE SEQUENCE</scope>
    <source>
        <strain evidence="10">JMRC FSU:6197</strain>
    </source>
</reference>
<keyword evidence="1" id="KW-0444">Lipid biosynthesis</keyword>